<gene>
    <name evidence="1" type="ORF">B0T19DRAFT_459828</name>
</gene>
<evidence type="ECO:0000313" key="2">
    <source>
        <dbReference type="Proteomes" id="UP001286456"/>
    </source>
</evidence>
<sequence length="150" mass="17455">MNYEQSLIFLTVQFCLPSEKATAYIVELFREYVGDFLADHPDALEPVFHAVDLRIELQANNPFSTWAWAEPHPNKDSWDQGAHAARFVFKARHYGRIHGHHDVPDVVKELFDLLCMMHALWQMQEDKWIPDDDADAQSKRNDMAELGLFL</sequence>
<name>A0AAE0IZP6_9PEZI</name>
<reference evidence="1" key="1">
    <citation type="journal article" date="2023" name="Mol. Phylogenet. Evol.">
        <title>Genome-scale phylogeny and comparative genomics of the fungal order Sordariales.</title>
        <authorList>
            <person name="Hensen N."/>
            <person name="Bonometti L."/>
            <person name="Westerberg I."/>
            <person name="Brannstrom I.O."/>
            <person name="Guillou S."/>
            <person name="Cros-Aarteil S."/>
            <person name="Calhoun S."/>
            <person name="Haridas S."/>
            <person name="Kuo A."/>
            <person name="Mondo S."/>
            <person name="Pangilinan J."/>
            <person name="Riley R."/>
            <person name="LaButti K."/>
            <person name="Andreopoulos B."/>
            <person name="Lipzen A."/>
            <person name="Chen C."/>
            <person name="Yan M."/>
            <person name="Daum C."/>
            <person name="Ng V."/>
            <person name="Clum A."/>
            <person name="Steindorff A."/>
            <person name="Ohm R.A."/>
            <person name="Martin F."/>
            <person name="Silar P."/>
            <person name="Natvig D.O."/>
            <person name="Lalanne C."/>
            <person name="Gautier V."/>
            <person name="Ament-Velasquez S.L."/>
            <person name="Kruys A."/>
            <person name="Hutchinson M.I."/>
            <person name="Powell A.J."/>
            <person name="Barry K."/>
            <person name="Miller A.N."/>
            <person name="Grigoriev I.V."/>
            <person name="Debuchy R."/>
            <person name="Gladieux P."/>
            <person name="Hiltunen Thoren M."/>
            <person name="Johannesson H."/>
        </authorList>
    </citation>
    <scope>NUCLEOTIDE SEQUENCE</scope>
    <source>
        <strain evidence="1">SMH4131-1</strain>
    </source>
</reference>
<accession>A0AAE0IZP6</accession>
<dbReference type="EMBL" id="JAUEPO010000002">
    <property type="protein sequence ID" value="KAK3334213.1"/>
    <property type="molecule type" value="Genomic_DNA"/>
</dbReference>
<keyword evidence="2" id="KW-1185">Reference proteome</keyword>
<proteinExistence type="predicted"/>
<reference evidence="1" key="2">
    <citation type="submission" date="2023-06" db="EMBL/GenBank/DDBJ databases">
        <authorList>
            <consortium name="Lawrence Berkeley National Laboratory"/>
            <person name="Haridas S."/>
            <person name="Hensen N."/>
            <person name="Bonometti L."/>
            <person name="Westerberg I."/>
            <person name="Brannstrom I.O."/>
            <person name="Guillou S."/>
            <person name="Cros-Aarteil S."/>
            <person name="Calhoun S."/>
            <person name="Kuo A."/>
            <person name="Mondo S."/>
            <person name="Pangilinan J."/>
            <person name="Riley R."/>
            <person name="Labutti K."/>
            <person name="Andreopoulos B."/>
            <person name="Lipzen A."/>
            <person name="Chen C."/>
            <person name="Yanf M."/>
            <person name="Daum C."/>
            <person name="Ng V."/>
            <person name="Clum A."/>
            <person name="Steindorff A."/>
            <person name="Ohm R."/>
            <person name="Martin F."/>
            <person name="Silar P."/>
            <person name="Natvig D."/>
            <person name="Lalanne C."/>
            <person name="Gautier V."/>
            <person name="Ament-Velasquez S.L."/>
            <person name="Kruys A."/>
            <person name="Hutchinson M.I."/>
            <person name="Powell A.J."/>
            <person name="Barry K."/>
            <person name="Miller A.N."/>
            <person name="Grigoriev I.V."/>
            <person name="Debuchy R."/>
            <person name="Gladieux P."/>
            <person name="Thoren M.H."/>
            <person name="Johannesson H."/>
        </authorList>
    </citation>
    <scope>NUCLEOTIDE SEQUENCE</scope>
    <source>
        <strain evidence="1">SMH4131-1</strain>
    </source>
</reference>
<dbReference type="AlphaFoldDB" id="A0AAE0IZP6"/>
<protein>
    <submittedName>
        <fullName evidence="1">Uncharacterized protein</fullName>
    </submittedName>
</protein>
<dbReference type="Proteomes" id="UP001286456">
    <property type="component" value="Unassembled WGS sequence"/>
</dbReference>
<comment type="caution">
    <text evidence="1">The sequence shown here is derived from an EMBL/GenBank/DDBJ whole genome shotgun (WGS) entry which is preliminary data.</text>
</comment>
<organism evidence="1 2">
    <name type="scientific">Cercophora scortea</name>
    <dbReference type="NCBI Taxonomy" id="314031"/>
    <lineage>
        <taxon>Eukaryota</taxon>
        <taxon>Fungi</taxon>
        <taxon>Dikarya</taxon>
        <taxon>Ascomycota</taxon>
        <taxon>Pezizomycotina</taxon>
        <taxon>Sordariomycetes</taxon>
        <taxon>Sordariomycetidae</taxon>
        <taxon>Sordariales</taxon>
        <taxon>Lasiosphaeriaceae</taxon>
        <taxon>Cercophora</taxon>
    </lineage>
</organism>
<evidence type="ECO:0000313" key="1">
    <source>
        <dbReference type="EMBL" id="KAK3334213.1"/>
    </source>
</evidence>